<evidence type="ECO:0000313" key="3">
    <source>
        <dbReference type="Proteomes" id="UP000824410"/>
    </source>
</evidence>
<gene>
    <name evidence="2" type="ORF">EX242_06910</name>
</gene>
<feature type="transmembrane region" description="Helical" evidence="1">
    <location>
        <begin position="107"/>
        <end position="125"/>
    </location>
</feature>
<dbReference type="EMBL" id="SHDO01000008">
    <property type="protein sequence ID" value="MBX6979989.1"/>
    <property type="molecule type" value="Genomic_DNA"/>
</dbReference>
<keyword evidence="1" id="KW-1133">Transmembrane helix</keyword>
<sequence length="348" mass="41294">MAFIYTLMILFVLYCIISDWFMHEYGEKLNCDNFYKFKIDSFFSYQIPALKRLVSLNEENLAKQPIFWIGIILPLVIAGWVEYQMILLNPDLLSFKKLDEFFKSSSSALYISALIPTLGVIIANIHRTIQTKNQIEKTEEQINITKLKNNFDSFNSHMKIICDELKEFKVNLLSCEYVIKSRMKLYQDIFNESSPLAGASNSISNEFIRNLDKLYGDLYTHSTSYLMDFHINSDEIIIDYLENKTKINKIIYNIHDSIFYLFEHFGLAQENYKYLDFTYDNGENYNQLNIMHNIWEVLQEIDEFIEKLLYSIGYDFSIEKEFTQNFYGTYMIRKQLGRTSIKYEEDII</sequence>
<keyword evidence="1" id="KW-0812">Transmembrane</keyword>
<feature type="transmembrane region" description="Helical" evidence="1">
    <location>
        <begin position="66"/>
        <end position="87"/>
    </location>
</feature>
<comment type="caution">
    <text evidence="2">The sequence shown here is derived from an EMBL/GenBank/DDBJ whole genome shotgun (WGS) entry which is preliminary data.</text>
</comment>
<dbReference type="RefSeq" id="WP_131680176.1">
    <property type="nucleotide sequence ID" value="NZ_SHCZ01000003.1"/>
</dbReference>
<evidence type="ECO:0000256" key="1">
    <source>
        <dbReference type="SAM" id="Phobius"/>
    </source>
</evidence>
<organism evidence="2 3">
    <name type="scientific">Providencia rettgeri</name>
    <dbReference type="NCBI Taxonomy" id="587"/>
    <lineage>
        <taxon>Bacteria</taxon>
        <taxon>Pseudomonadati</taxon>
        <taxon>Pseudomonadota</taxon>
        <taxon>Gammaproteobacteria</taxon>
        <taxon>Enterobacterales</taxon>
        <taxon>Morganellaceae</taxon>
        <taxon>Providencia</taxon>
    </lineage>
</organism>
<reference evidence="2" key="1">
    <citation type="submission" date="2019-02" db="EMBL/GenBank/DDBJ databases">
        <title>Genomic characterization of isolates from hospital effluents in KZN, South Africa.</title>
        <authorList>
            <person name="Ntshobeni N."/>
            <person name="Allam M."/>
            <person name="Ismail A."/>
            <person name="Amoako D."/>
            <person name="Essack S."/>
            <person name="Chenia H."/>
        </authorList>
    </citation>
    <scope>NUCLEOTIDE SEQUENCE</scope>
    <source>
        <strain evidence="2">AFE97_S1</strain>
    </source>
</reference>
<feature type="transmembrane region" description="Helical" evidence="1">
    <location>
        <begin position="6"/>
        <end position="22"/>
    </location>
</feature>
<proteinExistence type="predicted"/>
<name>A0AAP2JXL5_PRORE</name>
<dbReference type="Proteomes" id="UP000824410">
    <property type="component" value="Unassembled WGS sequence"/>
</dbReference>
<evidence type="ECO:0000313" key="2">
    <source>
        <dbReference type="EMBL" id="MBX6979989.1"/>
    </source>
</evidence>
<keyword evidence="1" id="KW-0472">Membrane</keyword>
<accession>A0AAP2JXL5</accession>
<protein>
    <submittedName>
        <fullName evidence="2">Uncharacterized protein</fullName>
    </submittedName>
</protein>
<dbReference type="AlphaFoldDB" id="A0AAP2JXL5"/>